<dbReference type="Gene3D" id="3.40.50.720">
    <property type="entry name" value="NAD(P)-binding Rossmann-like Domain"/>
    <property type="match status" value="1"/>
</dbReference>
<dbReference type="InterPro" id="IPR036291">
    <property type="entry name" value="NAD(P)-bd_dom_sf"/>
</dbReference>
<dbReference type="AlphaFoldDB" id="H5TE70"/>
<dbReference type="RefSeq" id="WP_006006907.1">
    <property type="nucleotide sequence ID" value="NZ_BAET01000030.1"/>
</dbReference>
<reference evidence="1 2" key="1">
    <citation type="journal article" date="2012" name="J. Bacteriol.">
        <title>Genome sequence of proteorhodopsin-containing sea ice bacterium Glaciecola punicea ACAM 611T.</title>
        <authorList>
            <person name="Qin Q.-L."/>
            <person name="Xie B.-B."/>
            <person name="Shu Y.-L."/>
            <person name="Rong J.-C."/>
            <person name="Zhao D.-L."/>
            <person name="Zhang X.-Y."/>
            <person name="Chen X.-L."/>
            <person name="Zhou B.-C."/>
            <person name="Zhanga Y.-Z."/>
        </authorList>
    </citation>
    <scope>NUCLEOTIDE SEQUENCE [LARGE SCALE GENOMIC DNA]</scope>
    <source>
        <strain evidence="1 2">ACAM 611</strain>
    </source>
</reference>
<accession>H5TE70</accession>
<sequence length="45" mass="4453">MSLQGKTALAAGAAKGAGRAIAFGLAKDGADIVIVDLNQEKVPKS</sequence>
<dbReference type="SUPFAM" id="SSF51735">
    <property type="entry name" value="NAD(P)-binding Rossmann-fold domains"/>
    <property type="match status" value="1"/>
</dbReference>
<evidence type="ECO:0000313" key="1">
    <source>
        <dbReference type="EMBL" id="GAB56597.1"/>
    </source>
</evidence>
<gene>
    <name evidence="1" type="ORF">GPUN_2482</name>
</gene>
<dbReference type="Proteomes" id="UP000053586">
    <property type="component" value="Unassembled WGS sequence"/>
</dbReference>
<keyword evidence="2" id="KW-1185">Reference proteome</keyword>
<protein>
    <submittedName>
        <fullName evidence="1">Uncharacterized protein</fullName>
    </submittedName>
</protein>
<dbReference type="EMBL" id="BAET01000030">
    <property type="protein sequence ID" value="GAB56597.1"/>
    <property type="molecule type" value="Genomic_DNA"/>
</dbReference>
<evidence type="ECO:0000313" key="2">
    <source>
        <dbReference type="Proteomes" id="UP000053586"/>
    </source>
</evidence>
<comment type="caution">
    <text evidence="1">The sequence shown here is derived from an EMBL/GenBank/DDBJ whole genome shotgun (WGS) entry which is preliminary data.</text>
</comment>
<name>H5TE70_9ALTE</name>
<proteinExistence type="predicted"/>
<organism evidence="1 2">
    <name type="scientific">Glaciecola punicea ACAM 611</name>
    <dbReference type="NCBI Taxonomy" id="1121923"/>
    <lineage>
        <taxon>Bacteria</taxon>
        <taxon>Pseudomonadati</taxon>
        <taxon>Pseudomonadota</taxon>
        <taxon>Gammaproteobacteria</taxon>
        <taxon>Alteromonadales</taxon>
        <taxon>Alteromonadaceae</taxon>
        <taxon>Glaciecola</taxon>
    </lineage>
</organism>
<reference evidence="1 2" key="2">
    <citation type="journal article" date="2017" name="Antonie Van Leeuwenhoek">
        <title>Rhizobium rhizosphaerae sp. nov., a novel species isolated from rice rhizosphere.</title>
        <authorList>
            <person name="Zhao J.J."/>
            <person name="Zhang J."/>
            <person name="Zhang R.J."/>
            <person name="Zhang C.W."/>
            <person name="Yin H.Q."/>
            <person name="Zhang X.X."/>
        </authorList>
    </citation>
    <scope>NUCLEOTIDE SEQUENCE [LARGE SCALE GENOMIC DNA]</scope>
    <source>
        <strain evidence="1 2">ACAM 611</strain>
    </source>
</reference>